<sequence>MSTVGDYFQSALIRGLDEGIGRDGLVQSLHGTPRDGSLELMTGSLGDTGPVGDPARPFQWEGEIADQAVLSALAAKLDTAHAGKAWRVRGTDTLVYWNGTSFDTFADAFGAAGPEGVACTVSVGTVDTGPVGSDLQVTVTGTPPNLTMNLTVPRGVKGRKGDQGSPGPIRKAPDYADGPHLDGAVPVWSKAVGKWVPRAYPGLRGPWSIVGGQAWDGGPGFADSMYNTSASPNIVARLNIPPQDCDWRPVVTGGVIAQTVEDSQTFDTRVDAEVRLGSDSGQIVALGPGMGSGIAYHCGFQPFYGARVTPDSSVGVVRAGQPAVLNVVLRIITGKSNYNYIMDRAQVVCWVRPVAPAPISGALRFNGME</sequence>
<accession>A0A6G9YTP1</accession>
<proteinExistence type="predicted"/>
<evidence type="ECO:0000313" key="2">
    <source>
        <dbReference type="EMBL" id="QIS16572.1"/>
    </source>
</evidence>
<organism evidence="2 3">
    <name type="scientific">Nocardia arthritidis</name>
    <dbReference type="NCBI Taxonomy" id="228602"/>
    <lineage>
        <taxon>Bacteria</taxon>
        <taxon>Bacillati</taxon>
        <taxon>Actinomycetota</taxon>
        <taxon>Actinomycetes</taxon>
        <taxon>Mycobacteriales</taxon>
        <taxon>Nocardiaceae</taxon>
        <taxon>Nocardia</taxon>
    </lineage>
</organism>
<reference evidence="2 3" key="1">
    <citation type="journal article" date="2019" name="ACS Chem. Biol.">
        <title>Identification and Mobilization of a Cryptic Antibiotic Biosynthesis Gene Locus from a Human-Pathogenic Nocardia Isolate.</title>
        <authorList>
            <person name="Herisse M."/>
            <person name="Ishida K."/>
            <person name="Porter J.L."/>
            <person name="Howden B."/>
            <person name="Hertweck C."/>
            <person name="Stinear T.P."/>
            <person name="Pidot S.J."/>
        </authorList>
    </citation>
    <scope>NUCLEOTIDE SEQUENCE [LARGE SCALE GENOMIC DNA]</scope>
    <source>
        <strain evidence="2 3">AUSMDU00012717</strain>
    </source>
</reference>
<dbReference type="Proteomes" id="UP000503540">
    <property type="component" value="Chromosome"/>
</dbReference>
<gene>
    <name evidence="2" type="ORF">F5544_43845</name>
</gene>
<evidence type="ECO:0000256" key="1">
    <source>
        <dbReference type="SAM" id="MobiDB-lite"/>
    </source>
</evidence>
<dbReference type="KEGG" id="nah:F5544_43845"/>
<evidence type="ECO:0000313" key="3">
    <source>
        <dbReference type="Proteomes" id="UP000503540"/>
    </source>
</evidence>
<dbReference type="EMBL" id="CP046172">
    <property type="protein sequence ID" value="QIS16572.1"/>
    <property type="molecule type" value="Genomic_DNA"/>
</dbReference>
<protein>
    <submittedName>
        <fullName evidence="2">Uncharacterized protein</fullName>
    </submittedName>
</protein>
<keyword evidence="3" id="KW-1185">Reference proteome</keyword>
<dbReference type="AlphaFoldDB" id="A0A6G9YTP1"/>
<name>A0A6G9YTP1_9NOCA</name>
<feature type="region of interest" description="Disordered" evidence="1">
    <location>
        <begin position="152"/>
        <end position="177"/>
    </location>
</feature>
<dbReference type="RefSeq" id="WP_167478631.1">
    <property type="nucleotide sequence ID" value="NZ_CP046172.1"/>
</dbReference>